<dbReference type="InterPro" id="IPR029035">
    <property type="entry name" value="DHS-like_NAD/FAD-binding_dom"/>
</dbReference>
<accession>A0A7C1K3S3</accession>
<dbReference type="NCBIfam" id="NF006122">
    <property type="entry name" value="PRK08266.1"/>
    <property type="match status" value="1"/>
</dbReference>
<gene>
    <name evidence="7" type="ORF">ENP47_05500</name>
</gene>
<dbReference type="InterPro" id="IPR012001">
    <property type="entry name" value="Thiamin_PyroP_enz_TPP-bd_dom"/>
</dbReference>
<dbReference type="Gene3D" id="3.40.50.970">
    <property type="match status" value="2"/>
</dbReference>
<evidence type="ECO:0000256" key="3">
    <source>
        <dbReference type="RuleBase" id="RU362132"/>
    </source>
</evidence>
<dbReference type="GO" id="GO:0050660">
    <property type="term" value="F:flavin adenine dinucleotide binding"/>
    <property type="evidence" value="ECO:0007669"/>
    <property type="project" value="TreeGrafter"/>
</dbReference>
<dbReference type="PROSITE" id="PS00187">
    <property type="entry name" value="TPP_ENZYMES"/>
    <property type="match status" value="1"/>
</dbReference>
<dbReference type="Gene3D" id="3.40.50.1220">
    <property type="entry name" value="TPP-binding domain"/>
    <property type="match status" value="1"/>
</dbReference>
<dbReference type="CDD" id="cd00568">
    <property type="entry name" value="TPP_enzymes"/>
    <property type="match status" value="1"/>
</dbReference>
<dbReference type="AlphaFoldDB" id="A0A7C1K3S3"/>
<evidence type="ECO:0000313" key="7">
    <source>
        <dbReference type="EMBL" id="HEF65036.1"/>
    </source>
</evidence>
<feature type="domain" description="Thiamine pyrophosphate enzyme N-terminal TPP-binding" evidence="6">
    <location>
        <begin position="5"/>
        <end position="119"/>
    </location>
</feature>
<dbReference type="GO" id="GO:0003984">
    <property type="term" value="F:acetolactate synthase activity"/>
    <property type="evidence" value="ECO:0007669"/>
    <property type="project" value="TreeGrafter"/>
</dbReference>
<comment type="caution">
    <text evidence="7">The sequence shown here is derived from an EMBL/GenBank/DDBJ whole genome shotgun (WGS) entry which is preliminary data.</text>
</comment>
<protein>
    <submittedName>
        <fullName evidence="7">Thiamine pyrophosphate-binding protein</fullName>
    </submittedName>
</protein>
<dbReference type="InterPro" id="IPR012000">
    <property type="entry name" value="Thiamin_PyroP_enz_cen_dom"/>
</dbReference>
<dbReference type="Pfam" id="PF00205">
    <property type="entry name" value="TPP_enzyme_M"/>
    <property type="match status" value="1"/>
</dbReference>
<dbReference type="CDD" id="cd07035">
    <property type="entry name" value="TPP_PYR_POX_like"/>
    <property type="match status" value="1"/>
</dbReference>
<dbReference type="GO" id="GO:0000287">
    <property type="term" value="F:magnesium ion binding"/>
    <property type="evidence" value="ECO:0007669"/>
    <property type="project" value="InterPro"/>
</dbReference>
<dbReference type="SUPFAM" id="SSF52518">
    <property type="entry name" value="Thiamin diphosphate-binding fold (THDP-binding)"/>
    <property type="match status" value="2"/>
</dbReference>
<evidence type="ECO:0000256" key="1">
    <source>
        <dbReference type="ARBA" id="ARBA00007812"/>
    </source>
</evidence>
<proteinExistence type="inferred from homology"/>
<evidence type="ECO:0000259" key="6">
    <source>
        <dbReference type="Pfam" id="PF02776"/>
    </source>
</evidence>
<evidence type="ECO:0000256" key="2">
    <source>
        <dbReference type="ARBA" id="ARBA00023052"/>
    </source>
</evidence>
<dbReference type="GO" id="GO:0005948">
    <property type="term" value="C:acetolactate synthase complex"/>
    <property type="evidence" value="ECO:0007669"/>
    <property type="project" value="TreeGrafter"/>
</dbReference>
<comment type="similarity">
    <text evidence="1 3">Belongs to the TPP enzyme family.</text>
</comment>
<dbReference type="PANTHER" id="PTHR18968:SF167">
    <property type="entry name" value="ACETOLACTATE SYNTHASE LARGE SUBUNIT ILVB2-RELATED"/>
    <property type="match status" value="1"/>
</dbReference>
<dbReference type="PANTHER" id="PTHR18968">
    <property type="entry name" value="THIAMINE PYROPHOSPHATE ENZYMES"/>
    <property type="match status" value="1"/>
</dbReference>
<dbReference type="GO" id="GO:0009097">
    <property type="term" value="P:isoleucine biosynthetic process"/>
    <property type="evidence" value="ECO:0007669"/>
    <property type="project" value="TreeGrafter"/>
</dbReference>
<dbReference type="Pfam" id="PF02776">
    <property type="entry name" value="TPP_enzyme_N"/>
    <property type="match status" value="1"/>
</dbReference>
<dbReference type="EMBL" id="DSJL01000010">
    <property type="protein sequence ID" value="HEF65036.1"/>
    <property type="molecule type" value="Genomic_DNA"/>
</dbReference>
<feature type="domain" description="Thiamine pyrophosphate enzyme central" evidence="4">
    <location>
        <begin position="194"/>
        <end position="321"/>
    </location>
</feature>
<dbReference type="InterPro" id="IPR011766">
    <property type="entry name" value="TPP_enzyme_TPP-bd"/>
</dbReference>
<dbReference type="SUPFAM" id="SSF52467">
    <property type="entry name" value="DHS-like NAD/FAD-binding domain"/>
    <property type="match status" value="1"/>
</dbReference>
<organism evidence="7">
    <name type="scientific">Thermomicrobium roseum</name>
    <dbReference type="NCBI Taxonomy" id="500"/>
    <lineage>
        <taxon>Bacteria</taxon>
        <taxon>Pseudomonadati</taxon>
        <taxon>Thermomicrobiota</taxon>
        <taxon>Thermomicrobia</taxon>
        <taxon>Thermomicrobiales</taxon>
        <taxon>Thermomicrobiaceae</taxon>
        <taxon>Thermomicrobium</taxon>
    </lineage>
</organism>
<dbReference type="InterPro" id="IPR029061">
    <property type="entry name" value="THDP-binding"/>
</dbReference>
<dbReference type="GO" id="GO:0030976">
    <property type="term" value="F:thiamine pyrophosphate binding"/>
    <property type="evidence" value="ECO:0007669"/>
    <property type="project" value="InterPro"/>
</dbReference>
<name>A0A7C1K3S3_THERO</name>
<sequence length="541" mass="59230">MPVLTGGQALVAQLLREGVEVVFGLPGVQLDWAFDALYEARDHIRVIHTRHEQATSYMADGYARSTGKLGVCLVVPGPGVLNAMAGLATAYACNSRVLCLTGQIPSDQIDKGRGLLHEIPHQLEALRSVTKWAARALRPDAVPSLVHEACVQLKSGRPRPVALEIPPDVLQKTAEVELLPPARPELPEPDPELVEEAARLLGQAQHPLIFAGGGVLVAEAWDELRAVAELLEAPVVLTMDGKGALDDRHDLAQNMVAARELTPQADVILVVGTRFLQPATSDWGPRQQAVIQLDIDPEEIGRNFPPTIGIVADAKRGLAALLNRLPLYNRRRESRRAELRALKERIFDLLWEVQPQASYAMALREALPEEGILVSESTQVGYWTWNAFPVYRPRTFLTSGYQGTLGFGFATALGAKAGHPDRPVLSLNGDGGFFYNLPELATMVQHRLDVITVVFNDNAYGNVRRIQKERFGGRFIASDLYNPDFVMLAQSFGIEGVRVGTPEALRDVVTDAVRDPRPILIEVPVGEMPSIWGIVMAGRRS</sequence>
<dbReference type="GO" id="GO:0009099">
    <property type="term" value="P:L-valine biosynthetic process"/>
    <property type="evidence" value="ECO:0007669"/>
    <property type="project" value="TreeGrafter"/>
</dbReference>
<dbReference type="Pfam" id="PF02775">
    <property type="entry name" value="TPP_enzyme_C"/>
    <property type="match status" value="1"/>
</dbReference>
<dbReference type="InterPro" id="IPR000399">
    <property type="entry name" value="TPP-bd_CS"/>
</dbReference>
<feature type="domain" description="Thiamine pyrophosphate enzyme TPP-binding" evidence="5">
    <location>
        <begin position="378"/>
        <end position="523"/>
    </location>
</feature>
<keyword evidence="2 3" id="KW-0786">Thiamine pyrophosphate</keyword>
<evidence type="ECO:0000259" key="5">
    <source>
        <dbReference type="Pfam" id="PF02775"/>
    </source>
</evidence>
<evidence type="ECO:0000259" key="4">
    <source>
        <dbReference type="Pfam" id="PF00205"/>
    </source>
</evidence>
<reference evidence="7" key="1">
    <citation type="journal article" date="2020" name="mSystems">
        <title>Genome- and Community-Level Interaction Insights into Carbon Utilization and Element Cycling Functions of Hydrothermarchaeota in Hydrothermal Sediment.</title>
        <authorList>
            <person name="Zhou Z."/>
            <person name="Liu Y."/>
            <person name="Xu W."/>
            <person name="Pan J."/>
            <person name="Luo Z.H."/>
            <person name="Li M."/>
        </authorList>
    </citation>
    <scope>NUCLEOTIDE SEQUENCE [LARGE SCALE GENOMIC DNA]</scope>
    <source>
        <strain evidence="7">SpSt-222</strain>
    </source>
</reference>
<dbReference type="InterPro" id="IPR045229">
    <property type="entry name" value="TPP_enz"/>
</dbReference>